<evidence type="ECO:0000313" key="2">
    <source>
        <dbReference type="EMBL" id="QMS98581.1"/>
    </source>
</evidence>
<evidence type="ECO:0000313" key="3">
    <source>
        <dbReference type="Proteomes" id="UP000515349"/>
    </source>
</evidence>
<evidence type="ECO:0000313" key="1">
    <source>
        <dbReference type="EMBL" id="MBA5246028.1"/>
    </source>
</evidence>
<gene>
    <name evidence="2" type="ORF">H1R16_00780</name>
    <name evidence="1" type="ORF">H2507_02490</name>
</gene>
<dbReference type="EMBL" id="CP059472">
    <property type="protein sequence ID" value="QMS98581.1"/>
    <property type="molecule type" value="Genomic_DNA"/>
</dbReference>
<accession>A0A7D7QEU2</accession>
<organism evidence="2 3">
    <name type="scientific">Marnyiella aurantia</name>
    <dbReference type="NCBI Taxonomy" id="2758037"/>
    <lineage>
        <taxon>Bacteria</taxon>
        <taxon>Pseudomonadati</taxon>
        <taxon>Bacteroidota</taxon>
        <taxon>Flavobacteriia</taxon>
        <taxon>Flavobacteriales</taxon>
        <taxon>Weeksellaceae</taxon>
        <taxon>Marnyiella</taxon>
    </lineage>
</organism>
<proteinExistence type="predicted"/>
<reference evidence="2 3" key="1">
    <citation type="submission" date="2020-07" db="EMBL/GenBank/DDBJ databases">
        <title>Chryseobacterium sp.cx-624.</title>
        <authorList>
            <person name="Yang C."/>
        </authorList>
    </citation>
    <scope>NUCLEOTIDE SEQUENCE [LARGE SCALE GENOMIC DNA]</scope>
    <source>
        <strain evidence="3">cx-624</strain>
        <strain evidence="2">Cx-624</strain>
    </source>
</reference>
<evidence type="ECO:0008006" key="5">
    <source>
        <dbReference type="Google" id="ProtNLM"/>
    </source>
</evidence>
<dbReference type="RefSeq" id="WP_181886132.1">
    <property type="nucleotide sequence ID" value="NZ_CP059472.1"/>
</dbReference>
<keyword evidence="4" id="KW-1185">Reference proteome</keyword>
<protein>
    <recommendedName>
        <fullName evidence="5">Secreted protein</fullName>
    </recommendedName>
</protein>
<dbReference type="Proteomes" id="UP000539710">
    <property type="component" value="Unassembled WGS sequence"/>
</dbReference>
<name>A0A7D7QEU2_9FLAO</name>
<evidence type="ECO:0000313" key="4">
    <source>
        <dbReference type="Proteomes" id="UP000539710"/>
    </source>
</evidence>
<dbReference type="AlphaFoldDB" id="A0A7D7QEU2"/>
<dbReference type="Proteomes" id="UP000515349">
    <property type="component" value="Chromosome"/>
</dbReference>
<dbReference type="KEGG" id="cbau:H1R16_00780"/>
<reference evidence="1" key="3">
    <citation type="submission" date="2020-07" db="EMBL/GenBank/DDBJ databases">
        <authorList>
            <person name="Yang C."/>
        </authorList>
    </citation>
    <scope>NUCLEOTIDE SEQUENCE</scope>
    <source>
        <strain evidence="1">Cx-624</strain>
    </source>
</reference>
<reference evidence="4" key="2">
    <citation type="submission" date="2020-07" db="EMBL/GenBank/DDBJ databases">
        <title>Flavobacterium sp. xlx-214.</title>
        <authorList>
            <person name="Yang C."/>
        </authorList>
    </citation>
    <scope>NUCLEOTIDE SEQUENCE [LARGE SCALE GENOMIC DNA]</scope>
    <source>
        <strain evidence="4">CX-624</strain>
    </source>
</reference>
<dbReference type="EMBL" id="JACEUX010000001">
    <property type="protein sequence ID" value="MBA5246028.1"/>
    <property type="molecule type" value="Genomic_DNA"/>
</dbReference>
<sequence length="190" mass="22006">MDKFFILVFTIAFGVFNAQNQTAPSEIFWNNLKKHCGKSYEGKITAGAKEGDGFSGQRLVMQVLSCEPNRIRIPFYVGADQSRTWDLFKNEKSILRLKHDHRHADGSEDKVTQYGGENSNQGMETLQMFPADQQTANRIPYASTNLWWITMDEKTFTYNLRRIGSDRVFSVEFDLTNSIEFNKRPWGWKD</sequence>